<dbReference type="AlphaFoldDB" id="A0A6C0J490"/>
<dbReference type="Pfam" id="PF16903">
    <property type="entry name" value="Capsid_N"/>
    <property type="match status" value="1"/>
</dbReference>
<reference evidence="3" key="1">
    <citation type="journal article" date="2020" name="Nature">
        <title>Giant virus diversity and host interactions through global metagenomics.</title>
        <authorList>
            <person name="Schulz F."/>
            <person name="Roux S."/>
            <person name="Paez-Espino D."/>
            <person name="Jungbluth S."/>
            <person name="Walsh D.A."/>
            <person name="Denef V.J."/>
            <person name="McMahon K.D."/>
            <person name="Konstantinidis K.T."/>
            <person name="Eloe-Fadrosh E.A."/>
            <person name="Kyrpides N.C."/>
            <person name="Woyke T."/>
        </authorList>
    </citation>
    <scope>NUCLEOTIDE SEQUENCE</scope>
    <source>
        <strain evidence="3">GVMAG-M-3300025652-16</strain>
    </source>
</reference>
<organism evidence="3">
    <name type="scientific">viral metagenome</name>
    <dbReference type="NCBI Taxonomy" id="1070528"/>
    <lineage>
        <taxon>unclassified sequences</taxon>
        <taxon>metagenomes</taxon>
        <taxon>organismal metagenomes</taxon>
    </lineage>
</organism>
<dbReference type="EMBL" id="MN740292">
    <property type="protein sequence ID" value="QHT98463.1"/>
    <property type="molecule type" value="Genomic_DNA"/>
</dbReference>
<dbReference type="SUPFAM" id="SSF49749">
    <property type="entry name" value="Group II dsDNA viruses VP"/>
    <property type="match status" value="2"/>
</dbReference>
<dbReference type="InterPro" id="IPR007542">
    <property type="entry name" value="MCP_C"/>
</dbReference>
<sequence length="381" mass="43278">MSGALIQLVSKGVQDVYLTSEEGHSFFRMKFTRHTNFSQAPKLIKSVTQTDNSITIPVLGDIINGIWFEKVGVDAVNMSSNLFYNSTIELYIGGQKIDSQHFDYYSDIWHNYMADTWTKTQELSNKVSKSNPAFLPLHFFFCDHKAFLPLVALQHHQVEIKINFDDTYYNDSVLNLTDAQKRINVYGNYIYLDKEERESLVGRSLDFVITQTQQIVLPMDTVADNTLGGGDNTFDISSFNHPVKSIFFGFGALSDDFANDRFTFLSGDIQINGTPILEHMSPNYFHTVQNYYKSSYGASDFVSETNVLFNTRYFVYHFCLNASDYNPSGTCNFSRIDNAKLVLRGVEKGNLRPSNQELSIYAVNYNVLRIKDGLAGILFGN</sequence>
<feature type="domain" description="Major capsid protein N-terminal" evidence="2">
    <location>
        <begin position="25"/>
        <end position="193"/>
    </location>
</feature>
<name>A0A6C0J490_9ZZZZ</name>
<dbReference type="InterPro" id="IPR016112">
    <property type="entry name" value="VP_dsDNA_II"/>
</dbReference>
<dbReference type="Pfam" id="PF04451">
    <property type="entry name" value="Capsid_NCLDV"/>
    <property type="match status" value="1"/>
</dbReference>
<proteinExistence type="predicted"/>
<dbReference type="InterPro" id="IPR031654">
    <property type="entry name" value="Capsid_N"/>
</dbReference>
<protein>
    <recommendedName>
        <fullName evidence="4">Major capsid protein N-terminal domain-containing protein</fullName>
    </recommendedName>
</protein>
<dbReference type="InterPro" id="IPR038519">
    <property type="entry name" value="MCP_C_sf"/>
</dbReference>
<dbReference type="Gene3D" id="2.70.9.20">
    <property type="entry name" value="Major capsid protein Vp54"/>
    <property type="match status" value="1"/>
</dbReference>
<dbReference type="Gene3D" id="2.70.9.10">
    <property type="entry name" value="Adenovirus Type 2 Hexon, domain 4"/>
    <property type="match status" value="1"/>
</dbReference>
<evidence type="ECO:0000313" key="3">
    <source>
        <dbReference type="EMBL" id="QHT98463.1"/>
    </source>
</evidence>
<feature type="domain" description="Major capsid protein C-terminal" evidence="1">
    <location>
        <begin position="196"/>
        <end position="376"/>
    </location>
</feature>
<evidence type="ECO:0000259" key="1">
    <source>
        <dbReference type="Pfam" id="PF04451"/>
    </source>
</evidence>
<evidence type="ECO:0000259" key="2">
    <source>
        <dbReference type="Pfam" id="PF16903"/>
    </source>
</evidence>
<accession>A0A6C0J490</accession>
<dbReference type="GO" id="GO:0005198">
    <property type="term" value="F:structural molecule activity"/>
    <property type="evidence" value="ECO:0007669"/>
    <property type="project" value="InterPro"/>
</dbReference>
<evidence type="ECO:0008006" key="4">
    <source>
        <dbReference type="Google" id="ProtNLM"/>
    </source>
</evidence>